<comment type="catalytic activity">
    <reaction evidence="14">
        <text>IMP + diphosphate = hypoxanthine + 5-phospho-alpha-D-ribose 1-diphosphate</text>
        <dbReference type="Rhea" id="RHEA:17973"/>
        <dbReference type="ChEBI" id="CHEBI:17368"/>
        <dbReference type="ChEBI" id="CHEBI:33019"/>
        <dbReference type="ChEBI" id="CHEBI:58017"/>
        <dbReference type="ChEBI" id="CHEBI:58053"/>
        <dbReference type="EC" id="2.4.2.8"/>
    </reaction>
    <physiologicalReaction direction="right-to-left" evidence="14">
        <dbReference type="Rhea" id="RHEA:17975"/>
    </physiologicalReaction>
</comment>
<evidence type="ECO:0000313" key="17">
    <source>
        <dbReference type="EMBL" id="AAT27920.1"/>
    </source>
</evidence>
<dbReference type="InterPro" id="IPR029057">
    <property type="entry name" value="PRTase-like"/>
</dbReference>
<proteinExistence type="inferred from homology"/>
<evidence type="ECO:0000313" key="18">
    <source>
        <dbReference type="Proteomes" id="UP000009072"/>
    </source>
</evidence>
<dbReference type="GO" id="GO:0004422">
    <property type="term" value="F:hypoxanthine phosphoribosyltransferase activity"/>
    <property type="evidence" value="ECO:0007669"/>
    <property type="project" value="InterPro"/>
</dbReference>
<dbReference type="GO" id="GO:0000287">
    <property type="term" value="F:magnesium ion binding"/>
    <property type="evidence" value="ECO:0007669"/>
    <property type="project" value="TreeGrafter"/>
</dbReference>
<evidence type="ECO:0000256" key="5">
    <source>
        <dbReference type="ARBA" id="ARBA00008391"/>
    </source>
</evidence>
<comment type="catalytic activity">
    <reaction evidence="13">
        <text>GMP + diphosphate = guanine + 5-phospho-alpha-D-ribose 1-diphosphate</text>
        <dbReference type="Rhea" id="RHEA:25424"/>
        <dbReference type="ChEBI" id="CHEBI:16235"/>
        <dbReference type="ChEBI" id="CHEBI:33019"/>
        <dbReference type="ChEBI" id="CHEBI:58017"/>
        <dbReference type="ChEBI" id="CHEBI:58115"/>
        <dbReference type="EC" id="2.4.2.8"/>
    </reaction>
    <physiologicalReaction direction="right-to-left" evidence="13">
        <dbReference type="Rhea" id="RHEA:25426"/>
    </physiologicalReaction>
</comment>
<dbReference type="InterPro" id="IPR000836">
    <property type="entry name" value="PRTase_dom"/>
</dbReference>
<dbReference type="GO" id="GO:0006178">
    <property type="term" value="P:guanine salvage"/>
    <property type="evidence" value="ECO:0007669"/>
    <property type="project" value="TreeGrafter"/>
</dbReference>
<dbReference type="GO" id="GO:0046100">
    <property type="term" value="P:hypoxanthine metabolic process"/>
    <property type="evidence" value="ECO:0007669"/>
    <property type="project" value="TreeGrafter"/>
</dbReference>
<evidence type="ECO:0000256" key="14">
    <source>
        <dbReference type="ARBA" id="ARBA00049402"/>
    </source>
</evidence>
<dbReference type="SUPFAM" id="SSF53271">
    <property type="entry name" value="PRTase-like"/>
    <property type="match status" value="1"/>
</dbReference>
<dbReference type="GO" id="GO:0000166">
    <property type="term" value="F:nucleotide binding"/>
    <property type="evidence" value="ECO:0007669"/>
    <property type="project" value="UniProtKB-KW"/>
</dbReference>
<evidence type="ECO:0000256" key="7">
    <source>
        <dbReference type="ARBA" id="ARBA00022676"/>
    </source>
</evidence>
<comment type="subcellular location">
    <subcellularLocation>
        <location evidence="2 15">Cytoplasm</location>
    </subcellularLocation>
</comment>
<protein>
    <recommendedName>
        <fullName evidence="15">Hypoxanthine phosphoribosyltransferase</fullName>
        <ecNumber evidence="15">2.4.2.8</ecNumber>
    </recommendedName>
</protein>
<evidence type="ECO:0000256" key="3">
    <source>
        <dbReference type="ARBA" id="ARBA00004669"/>
    </source>
</evidence>
<dbReference type="KEGG" id="mmo:MMOB4340"/>
<name>Q6KHL0_MYCM1</name>
<evidence type="ECO:0000256" key="9">
    <source>
        <dbReference type="ARBA" id="ARBA00022723"/>
    </source>
</evidence>
<dbReference type="RefSeq" id="WP_011264954.1">
    <property type="nucleotide sequence ID" value="NC_006908.1"/>
</dbReference>
<evidence type="ECO:0000256" key="6">
    <source>
        <dbReference type="ARBA" id="ARBA00022490"/>
    </source>
</evidence>
<evidence type="ECO:0000256" key="4">
    <source>
        <dbReference type="ARBA" id="ARBA00004676"/>
    </source>
</evidence>
<keyword evidence="12 15" id="KW-0460">Magnesium</keyword>
<keyword evidence="6 15" id="KW-0963">Cytoplasm</keyword>
<evidence type="ECO:0000256" key="12">
    <source>
        <dbReference type="ARBA" id="ARBA00022842"/>
    </source>
</evidence>
<accession>Q6KHL0</accession>
<evidence type="ECO:0000259" key="16">
    <source>
        <dbReference type="Pfam" id="PF00156"/>
    </source>
</evidence>
<evidence type="ECO:0000256" key="8">
    <source>
        <dbReference type="ARBA" id="ARBA00022679"/>
    </source>
</evidence>
<dbReference type="InterPro" id="IPR050408">
    <property type="entry name" value="HGPRT"/>
</dbReference>
<dbReference type="InterPro" id="IPR005904">
    <property type="entry name" value="Hxn_phspho_trans"/>
</dbReference>
<dbReference type="FunFam" id="3.40.50.2020:FF:000006">
    <property type="entry name" value="Hypoxanthine phosphoribosyltransferase"/>
    <property type="match status" value="1"/>
</dbReference>
<dbReference type="CDD" id="cd06223">
    <property type="entry name" value="PRTases_typeI"/>
    <property type="match status" value="1"/>
</dbReference>
<evidence type="ECO:0000256" key="11">
    <source>
        <dbReference type="ARBA" id="ARBA00022741"/>
    </source>
</evidence>
<keyword evidence="18" id="KW-1185">Reference proteome</keyword>
<keyword evidence="10 15" id="KW-0660">Purine salvage</keyword>
<dbReference type="OrthoDB" id="9802824at2"/>
<dbReference type="AlphaFoldDB" id="Q6KHL0"/>
<dbReference type="PANTHER" id="PTHR43340:SF1">
    <property type="entry name" value="HYPOXANTHINE PHOSPHORIBOSYLTRANSFERASE"/>
    <property type="match status" value="1"/>
</dbReference>
<keyword evidence="11 15" id="KW-0547">Nucleotide-binding</keyword>
<keyword evidence="7 15" id="KW-0328">Glycosyltransferase</keyword>
<evidence type="ECO:0000256" key="15">
    <source>
        <dbReference type="RuleBase" id="RU364099"/>
    </source>
</evidence>
<dbReference type="STRING" id="267748.MMOB4340"/>
<evidence type="ECO:0000256" key="10">
    <source>
        <dbReference type="ARBA" id="ARBA00022726"/>
    </source>
</evidence>
<dbReference type="eggNOG" id="COG0634">
    <property type="taxonomic scope" value="Bacteria"/>
</dbReference>
<comment type="pathway">
    <text evidence="4">Purine metabolism; GMP biosynthesis via salvage pathway; GMP from guanine: step 1/1.</text>
</comment>
<comment type="similarity">
    <text evidence="5 15">Belongs to the purine/pyrimidine phosphoribosyltransferase family.</text>
</comment>
<dbReference type="HOGENOM" id="CLU_073615_0_0_14"/>
<dbReference type="UniPathway" id="UPA00591">
    <property type="reaction ID" value="UER00648"/>
</dbReference>
<sequence>MKHKSNDPRFTEILFTSEEIQIKVKELANWVNETYKNSKDLIFIGLLKGCLPFLIDLAKNVTVEHIWDFMTLSTYSGSTESSGNVKVVMDLKQNIFDKDVLIIEDIVDSGITLEKVVGMLKMKQPKSLKILTLLDKRVNRKNKLEVDKAGFIVPNKFLAGYGLDVKEKLRNIDFIGVFNQEYLDKL</sequence>
<reference evidence="17 18" key="1">
    <citation type="journal article" date="2004" name="Genome Res.">
        <title>The complete genome and proteome of Mycoplasma mobile.</title>
        <authorList>
            <person name="Jaffe J.D."/>
            <person name="Stange-Thomann N."/>
            <person name="Smith C."/>
            <person name="DeCaprio D."/>
            <person name="Fisher S."/>
            <person name="Butler J."/>
            <person name="Calvo S."/>
            <person name="Elkins T."/>
            <person name="FitzGerald M.G."/>
            <person name="Hafez N."/>
            <person name="Kodira C.D."/>
            <person name="Major J."/>
            <person name="Wang S."/>
            <person name="Wilkinson J."/>
            <person name="Nicol R."/>
            <person name="Nusbaum C."/>
            <person name="Birren B."/>
            <person name="Berg H.C."/>
            <person name="Church G.M."/>
        </authorList>
    </citation>
    <scope>NUCLEOTIDE SEQUENCE [LARGE SCALE GENOMIC DNA]</scope>
    <source>
        <strain evidence="18">ATCC 43663 / 163K / NCTC 11711</strain>
    </source>
</reference>
<organism evidence="17 18">
    <name type="scientific">Mycoplasma mobile (strain ATCC 43663 / 163K / NCTC 11711)</name>
    <name type="common">Mesomycoplasma mobile</name>
    <dbReference type="NCBI Taxonomy" id="267748"/>
    <lineage>
        <taxon>Bacteria</taxon>
        <taxon>Bacillati</taxon>
        <taxon>Mycoplasmatota</taxon>
        <taxon>Mycoplasmoidales</taxon>
        <taxon>Metamycoplasmataceae</taxon>
        <taxon>Mesomycoplasma</taxon>
    </lineage>
</organism>
<keyword evidence="9 15" id="KW-0479">Metal-binding</keyword>
<dbReference type="GO" id="GO:0005829">
    <property type="term" value="C:cytosol"/>
    <property type="evidence" value="ECO:0007669"/>
    <property type="project" value="TreeGrafter"/>
</dbReference>
<dbReference type="GO" id="GO:0032264">
    <property type="term" value="P:IMP salvage"/>
    <property type="evidence" value="ECO:0007669"/>
    <property type="project" value="UniProtKB-UniPathway"/>
</dbReference>
<gene>
    <name evidence="17" type="primary">hpt</name>
    <name evidence="17" type="ordered locus">MMOB4340</name>
</gene>
<evidence type="ECO:0000256" key="2">
    <source>
        <dbReference type="ARBA" id="ARBA00004496"/>
    </source>
</evidence>
<dbReference type="Proteomes" id="UP000009072">
    <property type="component" value="Chromosome"/>
</dbReference>
<evidence type="ECO:0000256" key="13">
    <source>
        <dbReference type="ARBA" id="ARBA00048811"/>
    </source>
</evidence>
<comment type="pathway">
    <text evidence="3 15">Purine metabolism; IMP biosynthesis via salvage pathway; IMP from hypoxanthine: step 1/1.</text>
</comment>
<dbReference type="PANTHER" id="PTHR43340">
    <property type="entry name" value="HYPOXANTHINE-GUANINE PHOSPHORIBOSYLTRANSFERASE"/>
    <property type="match status" value="1"/>
</dbReference>
<dbReference type="EC" id="2.4.2.8" evidence="15"/>
<dbReference type="GO" id="GO:0032263">
    <property type="term" value="P:GMP salvage"/>
    <property type="evidence" value="ECO:0007669"/>
    <property type="project" value="TreeGrafter"/>
</dbReference>
<feature type="domain" description="Phosphoribosyltransferase" evidence="16">
    <location>
        <begin position="15"/>
        <end position="164"/>
    </location>
</feature>
<comment type="cofactor">
    <cofactor evidence="1 15">
        <name>Mg(2+)</name>
        <dbReference type="ChEBI" id="CHEBI:18420"/>
    </cofactor>
</comment>
<keyword evidence="8 15" id="KW-0808">Transferase</keyword>
<dbReference type="GO" id="GO:0006166">
    <property type="term" value="P:purine ribonucleoside salvage"/>
    <property type="evidence" value="ECO:0007669"/>
    <property type="project" value="UniProtKB-KW"/>
</dbReference>
<dbReference type="NCBIfam" id="TIGR01203">
    <property type="entry name" value="HGPRTase"/>
    <property type="match status" value="1"/>
</dbReference>
<evidence type="ECO:0000256" key="1">
    <source>
        <dbReference type="ARBA" id="ARBA00001946"/>
    </source>
</evidence>
<dbReference type="EMBL" id="AE017308">
    <property type="protein sequence ID" value="AAT27920.1"/>
    <property type="molecule type" value="Genomic_DNA"/>
</dbReference>
<dbReference type="Pfam" id="PF00156">
    <property type="entry name" value="Pribosyltran"/>
    <property type="match status" value="1"/>
</dbReference>
<dbReference type="GO" id="GO:0052657">
    <property type="term" value="F:guanine phosphoribosyltransferase activity"/>
    <property type="evidence" value="ECO:0007669"/>
    <property type="project" value="RHEA"/>
</dbReference>
<dbReference type="Gene3D" id="3.40.50.2020">
    <property type="match status" value="1"/>
</dbReference>